<sequence length="439" mass="48190">MSTSRCVIAAGHLQPARRLTHPSNGRHSLGRIGSRIWNCVRTLSPKHADKYKIARSAVSKAQVSNPRSPYNVTIRTSQLDDFDRAEIFSNETEHRRLMISVFSPLVDDEHEPVSSPPCRSPYMPREVAVALTTLYSASPPPSNFTIEFSRLFLQACSVDVTYGSPPDDELSESQRSTAAEEFPLVIFGPGLGFSRLTYNLLCQFLASYGFIVVSVDHPHDAAVVQFSDGSFAFFSSEVQDSDAHLERNLLIRTADVSFVLDQLGTNDTLARLVYPRGVKPCSVESAGIWGHSFGGATAVTALLRDARFKGGMNIDGTVFGPAPRGGIDGALVLWQSELADDGTPRTEFDSTWVELWSHLRGYKKHLQMKGGQHRGLTDLKLLADLLGTRSPSFGTIDGLLELQTLAICARDFFGFVLEGKEPGLLSGPSKDYPHVEFLQ</sequence>
<dbReference type="OrthoDB" id="2363873at2759"/>
<dbReference type="PANTHER" id="PTHR10272">
    <property type="entry name" value="PLATELET-ACTIVATING FACTOR ACETYLHYDROLASE"/>
    <property type="match status" value="1"/>
</dbReference>
<evidence type="ECO:0000256" key="1">
    <source>
        <dbReference type="ARBA" id="ARBA00013201"/>
    </source>
</evidence>
<dbReference type="AlphaFoldDB" id="A0A0M8N777"/>
<dbReference type="EMBL" id="LGSR01000008">
    <property type="protein sequence ID" value="KOS21400.1"/>
    <property type="molecule type" value="Genomic_DNA"/>
</dbReference>
<dbReference type="STRING" id="150374.A0A0M8N777"/>
<dbReference type="GO" id="GO:0016042">
    <property type="term" value="P:lipid catabolic process"/>
    <property type="evidence" value="ECO:0007669"/>
    <property type="project" value="UniProtKB-KW"/>
</dbReference>
<dbReference type="InterPro" id="IPR029058">
    <property type="entry name" value="AB_hydrolase_fold"/>
</dbReference>
<evidence type="ECO:0000256" key="3">
    <source>
        <dbReference type="ARBA" id="ARBA00022963"/>
    </source>
</evidence>
<keyword evidence="4" id="KW-0443">Lipid metabolism</keyword>
<dbReference type="Gene3D" id="3.40.50.1820">
    <property type="entry name" value="alpha/beta hydrolase"/>
    <property type="match status" value="1"/>
</dbReference>
<dbReference type="PANTHER" id="PTHR10272:SF14">
    <property type="entry name" value="PAF ACETYLHYDROLASE FAMILY PROTEIN"/>
    <property type="match status" value="1"/>
</dbReference>
<dbReference type="Proteomes" id="UP000053831">
    <property type="component" value="Unassembled WGS sequence"/>
</dbReference>
<dbReference type="Pfam" id="PF03403">
    <property type="entry name" value="PAF-AH_p_II"/>
    <property type="match status" value="2"/>
</dbReference>
<dbReference type="SUPFAM" id="SSF53474">
    <property type="entry name" value="alpha/beta-Hydrolases"/>
    <property type="match status" value="1"/>
</dbReference>
<comment type="caution">
    <text evidence="5">The sequence shown here is derived from an EMBL/GenBank/DDBJ whole genome shotgun (WGS) entry which is preliminary data.</text>
</comment>
<evidence type="ECO:0000256" key="4">
    <source>
        <dbReference type="ARBA" id="ARBA00023098"/>
    </source>
</evidence>
<evidence type="ECO:0000313" key="5">
    <source>
        <dbReference type="EMBL" id="KOS21400.1"/>
    </source>
</evidence>
<evidence type="ECO:0000313" key="6">
    <source>
        <dbReference type="Proteomes" id="UP000053831"/>
    </source>
</evidence>
<proteinExistence type="predicted"/>
<gene>
    <name evidence="5" type="ORF">ESCO_004968</name>
</gene>
<reference evidence="5 6" key="1">
    <citation type="submission" date="2015-07" db="EMBL/GenBank/DDBJ databases">
        <title>The genome of the fungus Escovopsis weberi, a specialized disease agent of ant agriculture.</title>
        <authorList>
            <person name="de Man T.J."/>
            <person name="Stajich J.E."/>
            <person name="Kubicek C.P."/>
            <person name="Chenthamara K."/>
            <person name="Atanasova L."/>
            <person name="Druzhinina I.S."/>
            <person name="Birnbaum S."/>
            <person name="Barribeau S.M."/>
            <person name="Teiling C."/>
            <person name="Suen G."/>
            <person name="Currie C."/>
            <person name="Gerardo N.M."/>
        </authorList>
    </citation>
    <scope>NUCLEOTIDE SEQUENCE [LARGE SCALE GENOMIC DNA]</scope>
</reference>
<protein>
    <recommendedName>
        <fullName evidence="1">1-alkyl-2-acetylglycerophosphocholine esterase</fullName>
        <ecNumber evidence="1">3.1.1.47</ecNumber>
    </recommendedName>
</protein>
<dbReference type="GO" id="GO:0003847">
    <property type="term" value="F:1-alkyl-2-acetylglycerophosphocholine esterase activity"/>
    <property type="evidence" value="ECO:0007669"/>
    <property type="project" value="UniProtKB-EC"/>
</dbReference>
<keyword evidence="2 5" id="KW-0378">Hydrolase</keyword>
<organism evidence="5 6">
    <name type="scientific">Escovopsis weberi</name>
    <dbReference type="NCBI Taxonomy" id="150374"/>
    <lineage>
        <taxon>Eukaryota</taxon>
        <taxon>Fungi</taxon>
        <taxon>Dikarya</taxon>
        <taxon>Ascomycota</taxon>
        <taxon>Pezizomycotina</taxon>
        <taxon>Sordariomycetes</taxon>
        <taxon>Hypocreomycetidae</taxon>
        <taxon>Hypocreales</taxon>
        <taxon>Hypocreaceae</taxon>
        <taxon>Escovopsis</taxon>
    </lineage>
</organism>
<accession>A0A0M8N777</accession>
<keyword evidence="6" id="KW-1185">Reference proteome</keyword>
<dbReference type="EC" id="3.1.1.47" evidence="1"/>
<name>A0A0M8N777_ESCWE</name>
<evidence type="ECO:0000256" key="2">
    <source>
        <dbReference type="ARBA" id="ARBA00022801"/>
    </source>
</evidence>
<keyword evidence="3" id="KW-0442">Lipid degradation</keyword>